<keyword evidence="3 6" id="KW-0378">Hydrolase</keyword>
<keyword evidence="7" id="KW-1185">Reference proteome</keyword>
<dbReference type="InterPro" id="IPR051202">
    <property type="entry name" value="Peptidase_C40"/>
</dbReference>
<dbReference type="AlphaFoldDB" id="A0A2X0U6E3"/>
<evidence type="ECO:0000259" key="5">
    <source>
        <dbReference type="PROSITE" id="PS51935"/>
    </source>
</evidence>
<organism evidence="6 7">
    <name type="scientific">Schaalia odontolytica</name>
    <dbReference type="NCBI Taxonomy" id="1660"/>
    <lineage>
        <taxon>Bacteria</taxon>
        <taxon>Bacillati</taxon>
        <taxon>Actinomycetota</taxon>
        <taxon>Actinomycetes</taxon>
        <taxon>Actinomycetales</taxon>
        <taxon>Actinomycetaceae</taxon>
        <taxon>Schaalia</taxon>
    </lineage>
</organism>
<dbReference type="EC" id="3.4.-.-" evidence="6"/>
<dbReference type="GO" id="GO:0006508">
    <property type="term" value="P:proteolysis"/>
    <property type="evidence" value="ECO:0007669"/>
    <property type="project" value="UniProtKB-KW"/>
</dbReference>
<dbReference type="SUPFAM" id="SSF53955">
    <property type="entry name" value="Lysozyme-like"/>
    <property type="match status" value="1"/>
</dbReference>
<gene>
    <name evidence="6" type="primary">yafL</name>
    <name evidence="6" type="ORF">NCTC9935_01355</name>
</gene>
<proteinExistence type="inferred from homology"/>
<evidence type="ECO:0000256" key="2">
    <source>
        <dbReference type="ARBA" id="ARBA00022670"/>
    </source>
</evidence>
<dbReference type="InterPro" id="IPR038765">
    <property type="entry name" value="Papain-like_cys_pep_sf"/>
</dbReference>
<evidence type="ECO:0000256" key="4">
    <source>
        <dbReference type="ARBA" id="ARBA00022807"/>
    </source>
</evidence>
<feature type="domain" description="NlpC/P60" evidence="5">
    <location>
        <begin position="158"/>
        <end position="291"/>
    </location>
</feature>
<dbReference type="OrthoDB" id="9815778at2"/>
<evidence type="ECO:0000313" key="7">
    <source>
        <dbReference type="Proteomes" id="UP000250192"/>
    </source>
</evidence>
<accession>A0A2X0U6E3</accession>
<dbReference type="Gene3D" id="1.10.530.10">
    <property type="match status" value="1"/>
</dbReference>
<dbReference type="GO" id="GO:0008234">
    <property type="term" value="F:cysteine-type peptidase activity"/>
    <property type="evidence" value="ECO:0007669"/>
    <property type="project" value="UniProtKB-KW"/>
</dbReference>
<dbReference type="PANTHER" id="PTHR47053">
    <property type="entry name" value="MUREIN DD-ENDOPEPTIDASE MEPH-RELATED"/>
    <property type="match status" value="1"/>
</dbReference>
<dbReference type="Pfam" id="PF01464">
    <property type="entry name" value="SLT"/>
    <property type="match status" value="1"/>
</dbReference>
<dbReference type="Pfam" id="PF00877">
    <property type="entry name" value="NLPC_P60"/>
    <property type="match status" value="1"/>
</dbReference>
<comment type="similarity">
    <text evidence="1">Belongs to the peptidase C40 family.</text>
</comment>
<evidence type="ECO:0000256" key="1">
    <source>
        <dbReference type="ARBA" id="ARBA00007074"/>
    </source>
</evidence>
<keyword evidence="2" id="KW-0645">Protease</keyword>
<name>A0A2X0U6E3_9ACTO</name>
<dbReference type="SUPFAM" id="SSF54001">
    <property type="entry name" value="Cysteine proteinases"/>
    <property type="match status" value="1"/>
</dbReference>
<dbReference type="PANTHER" id="PTHR47053:SF1">
    <property type="entry name" value="MUREIN DD-ENDOPEPTIDASE MEPH-RELATED"/>
    <property type="match status" value="1"/>
</dbReference>
<dbReference type="Proteomes" id="UP000250192">
    <property type="component" value="Unassembled WGS sequence"/>
</dbReference>
<dbReference type="InterPro" id="IPR023346">
    <property type="entry name" value="Lysozyme-like_dom_sf"/>
</dbReference>
<reference evidence="6 7" key="1">
    <citation type="submission" date="2018-06" db="EMBL/GenBank/DDBJ databases">
        <authorList>
            <consortium name="Pathogen Informatics"/>
            <person name="Doyle S."/>
        </authorList>
    </citation>
    <scope>NUCLEOTIDE SEQUENCE [LARGE SCALE GENOMIC DNA]</scope>
    <source>
        <strain evidence="6 7">NCTC9935</strain>
    </source>
</reference>
<dbReference type="PROSITE" id="PS51935">
    <property type="entry name" value="NLPC_P60"/>
    <property type="match status" value="1"/>
</dbReference>
<dbReference type="EMBL" id="UAPR01000004">
    <property type="protein sequence ID" value="SPT55845.1"/>
    <property type="molecule type" value="Genomic_DNA"/>
</dbReference>
<dbReference type="CDD" id="cd13399">
    <property type="entry name" value="Slt35-like"/>
    <property type="match status" value="1"/>
</dbReference>
<dbReference type="InterPro" id="IPR008258">
    <property type="entry name" value="Transglycosylase_SLT_dom_1"/>
</dbReference>
<evidence type="ECO:0000313" key="6">
    <source>
        <dbReference type="EMBL" id="SPT55845.1"/>
    </source>
</evidence>
<keyword evidence="4" id="KW-0788">Thiol protease</keyword>
<protein>
    <submittedName>
        <fullName evidence="6">Probable endopeptidase YafL</fullName>
        <ecNumber evidence="6">3.4.-.-</ecNumber>
    </submittedName>
</protein>
<dbReference type="Gene3D" id="3.90.1720.10">
    <property type="entry name" value="endopeptidase domain like (from Nostoc punctiforme)"/>
    <property type="match status" value="1"/>
</dbReference>
<sequence length="292" mass="30777">MSGVPEEYQDAVWRAGQACDVVSPSLIAAQADHESAHTWDPRITSPAGATGISQFMPATWATHGRDGDGDGRADITSGSDSIYSQGLYMCELAQSIDSWLASGLVSGDRVDLTLAAYNAGPGAVRSWGGIPPYKETQGYVKSIREAQASFVETVTSEPSSDGTLLAQARTHLGTPYVWGGETGAGLDCSGLIVLSYAELGHPFPASVRTADQITKYSDAAPIARDQLTPGDIIGFSNVPGGHVHHIGVYAGTDAAGHPIMVHAPDVGGVVEETRLDTPYWQGMAWWPVRRPA</sequence>
<dbReference type="InterPro" id="IPR000064">
    <property type="entry name" value="NLP_P60_dom"/>
</dbReference>
<evidence type="ECO:0000256" key="3">
    <source>
        <dbReference type="ARBA" id="ARBA00022801"/>
    </source>
</evidence>